<dbReference type="Proteomes" id="UP000822688">
    <property type="component" value="Chromosome V"/>
</dbReference>
<dbReference type="EMBL" id="CM026426">
    <property type="protein sequence ID" value="KAG0572659.1"/>
    <property type="molecule type" value="Genomic_DNA"/>
</dbReference>
<organism evidence="1 2">
    <name type="scientific">Ceratodon purpureus</name>
    <name type="common">Fire moss</name>
    <name type="synonym">Dicranum purpureum</name>
    <dbReference type="NCBI Taxonomy" id="3225"/>
    <lineage>
        <taxon>Eukaryota</taxon>
        <taxon>Viridiplantae</taxon>
        <taxon>Streptophyta</taxon>
        <taxon>Embryophyta</taxon>
        <taxon>Bryophyta</taxon>
        <taxon>Bryophytina</taxon>
        <taxon>Bryopsida</taxon>
        <taxon>Dicranidae</taxon>
        <taxon>Pseudoditrichales</taxon>
        <taxon>Ditrichaceae</taxon>
        <taxon>Ceratodon</taxon>
    </lineage>
</organism>
<protein>
    <submittedName>
        <fullName evidence="1">Uncharacterized protein</fullName>
    </submittedName>
</protein>
<gene>
    <name evidence="1" type="ORF">KC19_VG114500</name>
</gene>
<comment type="caution">
    <text evidence="1">The sequence shown here is derived from an EMBL/GenBank/DDBJ whole genome shotgun (WGS) entry which is preliminary data.</text>
</comment>
<keyword evidence="2" id="KW-1185">Reference proteome</keyword>
<proteinExistence type="predicted"/>
<name>A0A8T0HPE6_CERPU</name>
<reference evidence="1" key="1">
    <citation type="submission" date="2020-06" db="EMBL/GenBank/DDBJ databases">
        <title>WGS assembly of Ceratodon purpureus strain R40.</title>
        <authorList>
            <person name="Carey S.B."/>
            <person name="Jenkins J."/>
            <person name="Shu S."/>
            <person name="Lovell J.T."/>
            <person name="Sreedasyam A."/>
            <person name="Maumus F."/>
            <person name="Tiley G.P."/>
            <person name="Fernandez-Pozo N."/>
            <person name="Barry K."/>
            <person name="Chen C."/>
            <person name="Wang M."/>
            <person name="Lipzen A."/>
            <person name="Daum C."/>
            <person name="Saski C.A."/>
            <person name="Payton A.C."/>
            <person name="Mcbreen J.C."/>
            <person name="Conrad R.E."/>
            <person name="Kollar L.M."/>
            <person name="Olsson S."/>
            <person name="Huttunen S."/>
            <person name="Landis J.B."/>
            <person name="Wickett N.J."/>
            <person name="Johnson M.G."/>
            <person name="Rensing S.A."/>
            <person name="Grimwood J."/>
            <person name="Schmutz J."/>
            <person name="Mcdaniel S.F."/>
        </authorList>
    </citation>
    <scope>NUCLEOTIDE SEQUENCE</scope>
    <source>
        <strain evidence="1">R40</strain>
    </source>
</reference>
<sequence>MFAGNHCPRSPLHAVCQGCSFNLNCAQLVRNRGIFYIEARTGARWFLAEFHYCYIKALRVEVRGKRLAVNPHCSQIRMGRPQ</sequence>
<evidence type="ECO:0000313" key="2">
    <source>
        <dbReference type="Proteomes" id="UP000822688"/>
    </source>
</evidence>
<evidence type="ECO:0000313" key="1">
    <source>
        <dbReference type="EMBL" id="KAG0572659.1"/>
    </source>
</evidence>
<accession>A0A8T0HPE6</accession>
<dbReference type="AlphaFoldDB" id="A0A8T0HPE6"/>